<sequence length="12" mass="1409">MQTVLVARTAYR</sequence>
<organism evidence="1">
    <name type="scientific">Arundo donax</name>
    <name type="common">Giant reed</name>
    <name type="synonym">Donax arundinaceus</name>
    <dbReference type="NCBI Taxonomy" id="35708"/>
    <lineage>
        <taxon>Eukaryota</taxon>
        <taxon>Viridiplantae</taxon>
        <taxon>Streptophyta</taxon>
        <taxon>Embryophyta</taxon>
        <taxon>Tracheophyta</taxon>
        <taxon>Spermatophyta</taxon>
        <taxon>Magnoliopsida</taxon>
        <taxon>Liliopsida</taxon>
        <taxon>Poales</taxon>
        <taxon>Poaceae</taxon>
        <taxon>PACMAD clade</taxon>
        <taxon>Arundinoideae</taxon>
        <taxon>Arundineae</taxon>
        <taxon>Arundo</taxon>
    </lineage>
</organism>
<accession>A0A0A8ZZM6</accession>
<reference evidence="1" key="2">
    <citation type="journal article" date="2015" name="Data Brief">
        <title>Shoot transcriptome of the giant reed, Arundo donax.</title>
        <authorList>
            <person name="Barrero R.A."/>
            <person name="Guerrero F.D."/>
            <person name="Moolhuijzen P."/>
            <person name="Goolsby J.A."/>
            <person name="Tidwell J."/>
            <person name="Bellgard S.E."/>
            <person name="Bellgard M.I."/>
        </authorList>
    </citation>
    <scope>NUCLEOTIDE SEQUENCE</scope>
    <source>
        <tissue evidence="1">Shoot tissue taken approximately 20 cm above the soil surface</tissue>
    </source>
</reference>
<protein>
    <submittedName>
        <fullName evidence="1">Uncharacterized protein</fullName>
    </submittedName>
</protein>
<name>A0A0A8ZZM6_ARUDO</name>
<reference evidence="1" key="1">
    <citation type="submission" date="2014-09" db="EMBL/GenBank/DDBJ databases">
        <authorList>
            <person name="Magalhaes I.L.F."/>
            <person name="Oliveira U."/>
            <person name="Santos F.R."/>
            <person name="Vidigal T.H.D.A."/>
            <person name="Brescovit A.D."/>
            <person name="Santos A.J."/>
        </authorList>
    </citation>
    <scope>NUCLEOTIDE SEQUENCE</scope>
    <source>
        <tissue evidence="1">Shoot tissue taken approximately 20 cm above the soil surface</tissue>
    </source>
</reference>
<dbReference type="EMBL" id="GBRH01253031">
    <property type="protein sequence ID" value="JAD44864.1"/>
    <property type="molecule type" value="Transcribed_RNA"/>
</dbReference>
<evidence type="ECO:0000313" key="1">
    <source>
        <dbReference type="EMBL" id="JAD44864.1"/>
    </source>
</evidence>
<proteinExistence type="predicted"/>